<reference evidence="2" key="1">
    <citation type="journal article" date="2010" name="Nature">
        <title>The sequence and de novo assembly of the giant panda genome.</title>
        <authorList>
            <person name="Li R."/>
            <person name="Fan W."/>
            <person name="Tian G."/>
            <person name="Zhu H."/>
            <person name="He L."/>
            <person name="Cai J."/>
            <person name="Huang Q."/>
            <person name="Cai Q."/>
            <person name="Li B."/>
            <person name="Bai Y."/>
            <person name="Zhang Z."/>
            <person name="Zhang Y."/>
            <person name="Wang W."/>
            <person name="Li J."/>
            <person name="Wei F."/>
            <person name="Li H."/>
            <person name="Jian M."/>
            <person name="Li J."/>
            <person name="Zhang Z."/>
            <person name="Nielsen R."/>
            <person name="Li D."/>
            <person name="Gu W."/>
            <person name="Yang Z."/>
            <person name="Xuan Z."/>
            <person name="Ryder O.A."/>
            <person name="Leung F.C."/>
            <person name="Zhou Y."/>
            <person name="Cao J."/>
            <person name="Sun X."/>
            <person name="Fu Y."/>
            <person name="Fang X."/>
            <person name="Guo X."/>
            <person name="Wang B."/>
            <person name="Hou R."/>
            <person name="Shen F."/>
            <person name="Mu B."/>
            <person name="Ni P."/>
            <person name="Lin R."/>
            <person name="Qian W."/>
            <person name="Wang G."/>
            <person name="Yu C."/>
            <person name="Nie W."/>
            <person name="Wang J."/>
            <person name="Wu Z."/>
            <person name="Liang H."/>
            <person name="Min J."/>
            <person name="Wu Q."/>
            <person name="Cheng S."/>
            <person name="Ruan J."/>
            <person name="Wang M."/>
            <person name="Shi Z."/>
            <person name="Wen M."/>
            <person name="Liu B."/>
            <person name="Ren X."/>
            <person name="Zheng H."/>
            <person name="Dong D."/>
            <person name="Cook K."/>
            <person name="Shan G."/>
            <person name="Zhang H."/>
            <person name="Kosiol C."/>
            <person name="Xie X."/>
            <person name="Lu Z."/>
            <person name="Zheng H."/>
            <person name="Li Y."/>
            <person name="Steiner C.C."/>
            <person name="Lam T.T."/>
            <person name="Lin S."/>
            <person name="Zhang Q."/>
            <person name="Li G."/>
            <person name="Tian J."/>
            <person name="Gong T."/>
            <person name="Liu H."/>
            <person name="Zhang D."/>
            <person name="Fang L."/>
            <person name="Ye C."/>
            <person name="Zhang J."/>
            <person name="Hu W."/>
            <person name="Xu A."/>
            <person name="Ren Y."/>
            <person name="Zhang G."/>
            <person name="Bruford M.W."/>
            <person name="Li Q."/>
            <person name="Ma L."/>
            <person name="Guo Y."/>
            <person name="An N."/>
            <person name="Hu Y."/>
            <person name="Zheng Y."/>
            <person name="Shi Y."/>
            <person name="Li Z."/>
            <person name="Liu Q."/>
            <person name="Chen Y."/>
            <person name="Zhao J."/>
            <person name="Qu N."/>
            <person name="Zhao S."/>
            <person name="Tian F."/>
            <person name="Wang X."/>
            <person name="Wang H."/>
            <person name="Xu L."/>
            <person name="Liu X."/>
            <person name="Vinar T."/>
            <person name="Wang Y."/>
            <person name="Lam T.W."/>
            <person name="Yiu S.M."/>
            <person name="Liu S."/>
            <person name="Zhang H."/>
            <person name="Li D."/>
            <person name="Huang Y."/>
            <person name="Wang X."/>
            <person name="Yang G."/>
            <person name="Jiang Z."/>
            <person name="Wang J."/>
            <person name="Qin N."/>
            <person name="Li L."/>
            <person name="Li J."/>
            <person name="Bolund L."/>
            <person name="Kristiansen K."/>
            <person name="Wong G.K."/>
            <person name="Olson M."/>
            <person name="Zhang X."/>
            <person name="Li S."/>
            <person name="Yang H."/>
            <person name="Wang J."/>
            <person name="Wang J."/>
        </authorList>
    </citation>
    <scope>NUCLEOTIDE SEQUENCE [LARGE SCALE GENOMIC DNA]</scope>
</reference>
<feature type="region of interest" description="Disordered" evidence="1">
    <location>
        <begin position="1"/>
        <end position="20"/>
    </location>
</feature>
<dbReference type="Pfam" id="PF15549">
    <property type="entry name" value="PGC7_Stella"/>
    <property type="match status" value="1"/>
</dbReference>
<sequence>MDPSQRVTPPLHSDSSLVPAKEIPQEVTSISQPSFSKVQNLDLIKFNPSLNSNYLTPLPEELQQQHYRDEMSQQERKLERSAFPQRKKTFMENLRQKTYNHMAPYCIEREGKIYSSHDKDQNKCKCHYCHVQRENISGNPKGKDASSWKMLAEGLRHLNISPDTIEACCLP</sequence>
<organism evidence="2">
    <name type="scientific">Ailuropoda melanoleuca</name>
    <name type="common">Giant panda</name>
    <dbReference type="NCBI Taxonomy" id="9646"/>
    <lineage>
        <taxon>Eukaryota</taxon>
        <taxon>Metazoa</taxon>
        <taxon>Chordata</taxon>
        <taxon>Craniata</taxon>
        <taxon>Vertebrata</taxon>
        <taxon>Euteleostomi</taxon>
        <taxon>Mammalia</taxon>
        <taxon>Eutheria</taxon>
        <taxon>Laurasiatheria</taxon>
        <taxon>Carnivora</taxon>
        <taxon>Caniformia</taxon>
        <taxon>Ursidae</taxon>
        <taxon>Ailuropoda</taxon>
    </lineage>
</organism>
<accession>D2I7T8</accession>
<dbReference type="EMBL" id="GL195582">
    <property type="protein sequence ID" value="EFB24347.1"/>
    <property type="molecule type" value="Genomic_DNA"/>
</dbReference>
<dbReference type="InParanoid" id="D2I7T8"/>
<evidence type="ECO:0000256" key="1">
    <source>
        <dbReference type="SAM" id="MobiDB-lite"/>
    </source>
</evidence>
<gene>
    <name evidence="2" type="ORF">PANDA_022060</name>
</gene>
<proteinExistence type="predicted"/>
<dbReference type="PANTHER" id="PTHR31577:SF3">
    <property type="entry name" value="PROTEIN FAM156A_FAM156B"/>
    <property type="match status" value="1"/>
</dbReference>
<dbReference type="AlphaFoldDB" id="D2I7T8"/>
<dbReference type="InterPro" id="IPR029096">
    <property type="entry name" value="Dppa3"/>
</dbReference>
<name>D2I7T8_AILME</name>
<protein>
    <submittedName>
        <fullName evidence="2">Uncharacterized protein</fullName>
    </submittedName>
</protein>
<evidence type="ECO:0000313" key="2">
    <source>
        <dbReference type="EMBL" id="EFB24347.1"/>
    </source>
</evidence>
<dbReference type="PANTHER" id="PTHR31577">
    <property type="entry name" value="DEVELOPMENTAL PLURIPOTENCY-ASSOCIATED PROTEIN 3-RELATED"/>
    <property type="match status" value="1"/>
</dbReference>
<feature type="non-terminal residue" evidence="2">
    <location>
        <position position="171"/>
    </location>
</feature>